<dbReference type="SUPFAM" id="SSF55785">
    <property type="entry name" value="PYP-like sensor domain (PAS domain)"/>
    <property type="match status" value="1"/>
</dbReference>
<sequence>MGSGRRWTPSRVSVAALGTALALVGNLATNLITPDWSWWRLAVFVALGSLVVGVLALEITRQRSELALTQSGSVNAVSRVFGVVPRHAWQWQPRPLEEKQVRAALGRRGRAALVALTGTRGAGKTQLAARYAQWCLDHGFDLVAWINAESELVRELALLAVHLELPGAAEMKPEQAAAAACRWLEADGRARRLLVLDNVDDPDTLRKFLPASGSTKVLITTNRQEFTSMAGIAAVQVGMFTPAEGAAFLSRTTRLNPAGEGTRLGDLLGWLPLGLAQAAAFIARNKMSYREYSELLQGQELDETLRQQAGADHPGVLKVTRLSLAGLARADRSGDAARLLRVLSLLSPGGVSLDLLVRGMRHLAMLGGLWSAVKVLVEASLITVGGDAGPAAPGGEGRVVAVHRLIARVVRHEAAKPPGDDLASAADAVTRWLDALVTGFSPTDGVWRVDDLNELADHLDAVVDNTAESSPEVHIALALVRVGLEEAVGRRDSDLYLLAVTRNTAYPMVVTDEDQRIRYASPPLRELLGGEDLPPLTTLTDLVDPDDRMRVSQALPSFADGVVFCSLLRADGSRVPVEATYRDLREDRLVQGFVVTIRECPQGQESEEPLPRPDNLDVA</sequence>
<dbReference type="Pfam" id="PF00931">
    <property type="entry name" value="NB-ARC"/>
    <property type="match status" value="1"/>
</dbReference>
<keyword evidence="1" id="KW-0472">Membrane</keyword>
<comment type="caution">
    <text evidence="3">The sequence shown here is derived from an EMBL/GenBank/DDBJ whole genome shotgun (WGS) entry which is preliminary data.</text>
</comment>
<proteinExistence type="predicted"/>
<keyword evidence="1" id="KW-1133">Transmembrane helix</keyword>
<dbReference type="InterPro" id="IPR027417">
    <property type="entry name" value="P-loop_NTPase"/>
</dbReference>
<evidence type="ECO:0000256" key="1">
    <source>
        <dbReference type="SAM" id="Phobius"/>
    </source>
</evidence>
<dbReference type="AlphaFoldDB" id="A0A919WDJ8"/>
<dbReference type="Proteomes" id="UP000677082">
    <property type="component" value="Unassembled WGS sequence"/>
</dbReference>
<reference evidence="3 4" key="1">
    <citation type="submission" date="2021-03" db="EMBL/GenBank/DDBJ databases">
        <title>Whole genome shotgun sequence of Actinoplanes toevensis NBRC 105298.</title>
        <authorList>
            <person name="Komaki H."/>
            <person name="Tamura T."/>
        </authorList>
    </citation>
    <scope>NUCLEOTIDE SEQUENCE [LARGE SCALE GENOMIC DNA]</scope>
    <source>
        <strain evidence="3 4">NBRC 105298</strain>
    </source>
</reference>
<dbReference type="RefSeq" id="WP_369076940.1">
    <property type="nucleotide sequence ID" value="NZ_BOQN01000182.1"/>
</dbReference>
<evidence type="ECO:0000313" key="4">
    <source>
        <dbReference type="Proteomes" id="UP000677082"/>
    </source>
</evidence>
<dbReference type="PANTHER" id="PTHR35205">
    <property type="entry name" value="NB-ARC AND TPR DOMAIN PROTEIN"/>
    <property type="match status" value="1"/>
</dbReference>
<dbReference type="PANTHER" id="PTHR35205:SF1">
    <property type="entry name" value="ZU5 DOMAIN-CONTAINING PROTEIN"/>
    <property type="match status" value="1"/>
</dbReference>
<dbReference type="InterPro" id="IPR035965">
    <property type="entry name" value="PAS-like_dom_sf"/>
</dbReference>
<dbReference type="InterPro" id="IPR000014">
    <property type="entry name" value="PAS"/>
</dbReference>
<dbReference type="SUPFAM" id="SSF52540">
    <property type="entry name" value="P-loop containing nucleoside triphosphate hydrolases"/>
    <property type="match status" value="1"/>
</dbReference>
<keyword evidence="1" id="KW-0812">Transmembrane</keyword>
<gene>
    <name evidence="3" type="ORF">Ato02nite_099160</name>
</gene>
<organism evidence="3 4">
    <name type="scientific">Paractinoplanes toevensis</name>
    <dbReference type="NCBI Taxonomy" id="571911"/>
    <lineage>
        <taxon>Bacteria</taxon>
        <taxon>Bacillati</taxon>
        <taxon>Actinomycetota</taxon>
        <taxon>Actinomycetes</taxon>
        <taxon>Micromonosporales</taxon>
        <taxon>Micromonosporaceae</taxon>
        <taxon>Paractinoplanes</taxon>
    </lineage>
</organism>
<evidence type="ECO:0000259" key="2">
    <source>
        <dbReference type="SMART" id="SM00091"/>
    </source>
</evidence>
<dbReference type="InterPro" id="IPR002182">
    <property type="entry name" value="NB-ARC"/>
</dbReference>
<accession>A0A919WDJ8</accession>
<evidence type="ECO:0000313" key="3">
    <source>
        <dbReference type="EMBL" id="GIM98123.1"/>
    </source>
</evidence>
<dbReference type="Gene3D" id="3.40.50.300">
    <property type="entry name" value="P-loop containing nucleotide triphosphate hydrolases"/>
    <property type="match status" value="1"/>
</dbReference>
<dbReference type="GO" id="GO:0043531">
    <property type="term" value="F:ADP binding"/>
    <property type="evidence" value="ECO:0007669"/>
    <property type="project" value="InterPro"/>
</dbReference>
<dbReference type="SMART" id="SM00091">
    <property type="entry name" value="PAS"/>
    <property type="match status" value="1"/>
</dbReference>
<protein>
    <recommendedName>
        <fullName evidence="2">PAS domain-containing protein</fullName>
    </recommendedName>
</protein>
<dbReference type="CDD" id="cd00130">
    <property type="entry name" value="PAS"/>
    <property type="match status" value="1"/>
</dbReference>
<feature type="transmembrane region" description="Helical" evidence="1">
    <location>
        <begin position="38"/>
        <end position="57"/>
    </location>
</feature>
<name>A0A919WDJ8_9ACTN</name>
<keyword evidence="4" id="KW-1185">Reference proteome</keyword>
<feature type="domain" description="PAS" evidence="2">
    <location>
        <begin position="495"/>
        <end position="560"/>
    </location>
</feature>
<dbReference type="Gene3D" id="3.30.450.20">
    <property type="entry name" value="PAS domain"/>
    <property type="match status" value="1"/>
</dbReference>
<dbReference type="EMBL" id="BOQN01000182">
    <property type="protein sequence ID" value="GIM98123.1"/>
    <property type="molecule type" value="Genomic_DNA"/>
</dbReference>